<dbReference type="Gene3D" id="1.10.246.110">
    <property type="entry name" value="Mitochondrial ATP synthase-coupling factor 6"/>
    <property type="match status" value="1"/>
</dbReference>
<keyword evidence="9" id="KW-0472">Membrane</keyword>
<protein>
    <recommendedName>
        <fullName evidence="12">ATP synthase-coupling factor 6, mitochondrial</fullName>
    </recommendedName>
</protein>
<reference evidence="10" key="1">
    <citation type="submission" date="2021-04" db="EMBL/GenBank/DDBJ databases">
        <authorList>
            <consortium name="Molecular Ecology Group"/>
        </authorList>
    </citation>
    <scope>NUCLEOTIDE SEQUENCE</scope>
</reference>
<comment type="subcellular location">
    <subcellularLocation>
        <location evidence="1">Mitochondrion inner membrane</location>
    </subcellularLocation>
</comment>
<evidence type="ECO:0000313" key="11">
    <source>
        <dbReference type="Proteomes" id="UP000678393"/>
    </source>
</evidence>
<keyword evidence="5" id="KW-0375">Hydrogen ion transport</keyword>
<dbReference type="GO" id="GO:0005743">
    <property type="term" value="C:mitochondrial inner membrane"/>
    <property type="evidence" value="ECO:0007669"/>
    <property type="project" value="UniProtKB-SubCell"/>
</dbReference>
<evidence type="ECO:0000256" key="3">
    <source>
        <dbReference type="ARBA" id="ARBA00022448"/>
    </source>
</evidence>
<evidence type="ECO:0000256" key="8">
    <source>
        <dbReference type="ARBA" id="ARBA00023128"/>
    </source>
</evidence>
<keyword evidence="4" id="KW-0138">CF(0)</keyword>
<evidence type="ECO:0000256" key="2">
    <source>
        <dbReference type="ARBA" id="ARBA00007346"/>
    </source>
</evidence>
<keyword evidence="3" id="KW-0813">Transport</keyword>
<dbReference type="SUPFAM" id="SSF111357">
    <property type="entry name" value="Mitochondrial ATP synthase coupling factor 6"/>
    <property type="match status" value="1"/>
</dbReference>
<dbReference type="PANTHER" id="PTHR12441">
    <property type="entry name" value="ATP SYNTHASE COUPLING FACTOR 6, MITOCHONDRIAL"/>
    <property type="match status" value="1"/>
</dbReference>
<dbReference type="InterPro" id="IPR036204">
    <property type="entry name" value="ATP_synth_f6_sf_mt"/>
</dbReference>
<comment type="similarity">
    <text evidence="2">Belongs to the eukaryotic ATPase subunit F6 family.</text>
</comment>
<proteinExistence type="inferred from homology"/>
<evidence type="ECO:0000256" key="5">
    <source>
        <dbReference type="ARBA" id="ARBA00022781"/>
    </source>
</evidence>
<dbReference type="PANTHER" id="PTHR12441:SF10">
    <property type="entry name" value="ATP SYNTHASE-COUPLING FACTOR 6, MITOCHONDRIAL"/>
    <property type="match status" value="1"/>
</dbReference>
<sequence>MLRQSLKKLVPLGNAIVSQSQRNIGASAALTQKGSLDPIQQLFVDKIREYRTRSAGGKLVDASPETEGKLNELLGNLERAFGARGVDMTQFPTFNFAEPQLVWPGLTQDQINKVKETIEAEAEKERLLAAEKAEEVKPEYFDG</sequence>
<gene>
    <name evidence="10" type="ORF">CUNI_LOCUS4173</name>
</gene>
<dbReference type="GO" id="GO:0015986">
    <property type="term" value="P:proton motive force-driven ATP synthesis"/>
    <property type="evidence" value="ECO:0007669"/>
    <property type="project" value="InterPro"/>
</dbReference>
<dbReference type="FunFam" id="1.10.246.110:FF:000001">
    <property type="entry name" value="ATP synthase-coupling factor 6, mitochondrial"/>
    <property type="match status" value="1"/>
</dbReference>
<evidence type="ECO:0008006" key="12">
    <source>
        <dbReference type="Google" id="ProtNLM"/>
    </source>
</evidence>
<accession>A0A8S3YSY3</accession>
<dbReference type="OrthoDB" id="8902296at2759"/>
<dbReference type="InterPro" id="IPR008387">
    <property type="entry name" value="ATP_synth_f6_mt"/>
</dbReference>
<dbReference type="Proteomes" id="UP000678393">
    <property type="component" value="Unassembled WGS sequence"/>
</dbReference>
<organism evidence="10 11">
    <name type="scientific">Candidula unifasciata</name>
    <dbReference type="NCBI Taxonomy" id="100452"/>
    <lineage>
        <taxon>Eukaryota</taxon>
        <taxon>Metazoa</taxon>
        <taxon>Spiralia</taxon>
        <taxon>Lophotrochozoa</taxon>
        <taxon>Mollusca</taxon>
        <taxon>Gastropoda</taxon>
        <taxon>Heterobranchia</taxon>
        <taxon>Euthyneura</taxon>
        <taxon>Panpulmonata</taxon>
        <taxon>Eupulmonata</taxon>
        <taxon>Stylommatophora</taxon>
        <taxon>Helicina</taxon>
        <taxon>Helicoidea</taxon>
        <taxon>Geomitridae</taxon>
        <taxon>Candidula</taxon>
    </lineage>
</organism>
<dbReference type="AlphaFoldDB" id="A0A8S3YSY3"/>
<name>A0A8S3YSY3_9EUPU</name>
<keyword evidence="11" id="KW-1185">Reference proteome</keyword>
<evidence type="ECO:0000313" key="10">
    <source>
        <dbReference type="EMBL" id="CAG5118615.1"/>
    </source>
</evidence>
<comment type="caution">
    <text evidence="10">The sequence shown here is derived from an EMBL/GenBank/DDBJ whole genome shotgun (WGS) entry which is preliminary data.</text>
</comment>
<evidence type="ECO:0000256" key="1">
    <source>
        <dbReference type="ARBA" id="ARBA00004273"/>
    </source>
</evidence>
<evidence type="ECO:0000256" key="6">
    <source>
        <dbReference type="ARBA" id="ARBA00022792"/>
    </source>
</evidence>
<keyword evidence="6" id="KW-0999">Mitochondrion inner membrane</keyword>
<dbReference type="EMBL" id="CAJHNH020000580">
    <property type="protein sequence ID" value="CAG5118615.1"/>
    <property type="molecule type" value="Genomic_DNA"/>
</dbReference>
<evidence type="ECO:0000256" key="4">
    <source>
        <dbReference type="ARBA" id="ARBA00022547"/>
    </source>
</evidence>
<dbReference type="GO" id="GO:0015078">
    <property type="term" value="F:proton transmembrane transporter activity"/>
    <property type="evidence" value="ECO:0007669"/>
    <property type="project" value="InterPro"/>
</dbReference>
<dbReference type="GO" id="GO:0045259">
    <property type="term" value="C:proton-transporting ATP synthase complex"/>
    <property type="evidence" value="ECO:0007669"/>
    <property type="project" value="UniProtKB-KW"/>
</dbReference>
<keyword evidence="8" id="KW-0496">Mitochondrion</keyword>
<evidence type="ECO:0000256" key="7">
    <source>
        <dbReference type="ARBA" id="ARBA00023065"/>
    </source>
</evidence>
<evidence type="ECO:0000256" key="9">
    <source>
        <dbReference type="ARBA" id="ARBA00023136"/>
    </source>
</evidence>
<keyword evidence="7" id="KW-0406">Ion transport</keyword>
<dbReference type="Pfam" id="PF05511">
    <property type="entry name" value="ATP-synt_F6"/>
    <property type="match status" value="1"/>
</dbReference>